<gene>
    <name evidence="1" type="ORF">NDU88_001139</name>
</gene>
<reference evidence="1" key="1">
    <citation type="journal article" date="2022" name="bioRxiv">
        <title>Sequencing and chromosome-scale assembly of the giantPleurodeles waltlgenome.</title>
        <authorList>
            <person name="Brown T."/>
            <person name="Elewa A."/>
            <person name="Iarovenko S."/>
            <person name="Subramanian E."/>
            <person name="Araus A.J."/>
            <person name="Petzold A."/>
            <person name="Susuki M."/>
            <person name="Suzuki K.-i.T."/>
            <person name="Hayashi T."/>
            <person name="Toyoda A."/>
            <person name="Oliveira C."/>
            <person name="Osipova E."/>
            <person name="Leigh N.D."/>
            <person name="Simon A."/>
            <person name="Yun M.H."/>
        </authorList>
    </citation>
    <scope>NUCLEOTIDE SEQUENCE</scope>
    <source>
        <strain evidence="1">20211129_DDA</strain>
        <tissue evidence="1">Liver</tissue>
    </source>
</reference>
<comment type="caution">
    <text evidence="1">The sequence shown here is derived from an EMBL/GenBank/DDBJ whole genome shotgun (WGS) entry which is preliminary data.</text>
</comment>
<dbReference type="AlphaFoldDB" id="A0AAV7NEU3"/>
<organism evidence="1 2">
    <name type="scientific">Pleurodeles waltl</name>
    <name type="common">Iberian ribbed newt</name>
    <dbReference type="NCBI Taxonomy" id="8319"/>
    <lineage>
        <taxon>Eukaryota</taxon>
        <taxon>Metazoa</taxon>
        <taxon>Chordata</taxon>
        <taxon>Craniata</taxon>
        <taxon>Vertebrata</taxon>
        <taxon>Euteleostomi</taxon>
        <taxon>Amphibia</taxon>
        <taxon>Batrachia</taxon>
        <taxon>Caudata</taxon>
        <taxon>Salamandroidea</taxon>
        <taxon>Salamandridae</taxon>
        <taxon>Pleurodelinae</taxon>
        <taxon>Pleurodeles</taxon>
    </lineage>
</organism>
<evidence type="ECO:0000313" key="1">
    <source>
        <dbReference type="EMBL" id="KAJ1112878.1"/>
    </source>
</evidence>
<dbReference type="Proteomes" id="UP001066276">
    <property type="component" value="Chromosome 8"/>
</dbReference>
<name>A0AAV7NEU3_PLEWA</name>
<accession>A0AAV7NEU3</accession>
<sequence>MQAEARGIHTCAGNNARCQPHLGRSAPVEIHTEFHRPLRGRRPEVSSAQRPPQRRLSMLVYVAVRCRIGASEGRALSHSVAALPCLLISLLEPQISQGSALGPPQGQWHKFGTHVPHRCFDSPSVPNSGPGWMLVIHPALPQARSGASTGQRHKSGTLAQVAAASLSPNQPVGPASRWYAAQLYALVASSPRSSARRVLYFGVSGTAGSGSGKPVIIFNKDYRAAERGALD</sequence>
<dbReference type="EMBL" id="JANPWB010000012">
    <property type="protein sequence ID" value="KAJ1112878.1"/>
    <property type="molecule type" value="Genomic_DNA"/>
</dbReference>
<proteinExistence type="predicted"/>
<evidence type="ECO:0000313" key="2">
    <source>
        <dbReference type="Proteomes" id="UP001066276"/>
    </source>
</evidence>
<keyword evidence="2" id="KW-1185">Reference proteome</keyword>
<protein>
    <submittedName>
        <fullName evidence="1">Uncharacterized protein</fullName>
    </submittedName>
</protein>